<reference evidence="1" key="1">
    <citation type="submission" date="2014-09" db="EMBL/GenBank/DDBJ databases">
        <title>Genome sequence of the luminous mushroom Mycena chlorophos for searching fungal bioluminescence genes.</title>
        <authorList>
            <person name="Tanaka Y."/>
            <person name="Kasuga D."/>
            <person name="Oba Y."/>
            <person name="Hase S."/>
            <person name="Sato K."/>
            <person name="Oba Y."/>
            <person name="Sakakibara Y."/>
        </authorList>
    </citation>
    <scope>NUCLEOTIDE SEQUENCE</scope>
</reference>
<sequence>MPDGAVCPEVGCRSRRGVPSVREVMSAAARVMVDVPTQSRCASGGKGRSAVVRWGIGDRTGRVARTETKTKTSRDVGGLFLGVSLLRCRRFGARMRHATLDERRMLHGFYRNGPWRGPLVLEPGVDGDQAPSPHASTPSCRLAIVSGGWETEWCVGRASRAEQRGDPGRRLWAVRFRS</sequence>
<accession>A0ABQ0LQK0</accession>
<keyword evidence="2" id="KW-1185">Reference proteome</keyword>
<protein>
    <submittedName>
        <fullName evidence="1">Uncharacterized protein</fullName>
    </submittedName>
</protein>
<organism evidence="1 2">
    <name type="scientific">Mycena chlorophos</name>
    <name type="common">Agaric fungus</name>
    <name type="synonym">Agaricus chlorophos</name>
    <dbReference type="NCBI Taxonomy" id="658473"/>
    <lineage>
        <taxon>Eukaryota</taxon>
        <taxon>Fungi</taxon>
        <taxon>Dikarya</taxon>
        <taxon>Basidiomycota</taxon>
        <taxon>Agaricomycotina</taxon>
        <taxon>Agaricomycetes</taxon>
        <taxon>Agaricomycetidae</taxon>
        <taxon>Agaricales</taxon>
        <taxon>Marasmiineae</taxon>
        <taxon>Mycenaceae</taxon>
        <taxon>Mycena</taxon>
    </lineage>
</organism>
<name>A0ABQ0LQK0_MYCCL</name>
<proteinExistence type="predicted"/>
<dbReference type="Proteomes" id="UP000815677">
    <property type="component" value="Unassembled WGS sequence"/>
</dbReference>
<evidence type="ECO:0000313" key="1">
    <source>
        <dbReference type="EMBL" id="GAT52854.1"/>
    </source>
</evidence>
<dbReference type="EMBL" id="DF847977">
    <property type="protein sequence ID" value="GAT52854.1"/>
    <property type="molecule type" value="Genomic_DNA"/>
</dbReference>
<gene>
    <name evidence="1" type="ORF">MCHLO_09865</name>
</gene>
<evidence type="ECO:0000313" key="2">
    <source>
        <dbReference type="Proteomes" id="UP000815677"/>
    </source>
</evidence>